<evidence type="ECO:0000256" key="6">
    <source>
        <dbReference type="ARBA" id="ARBA00025162"/>
    </source>
</evidence>
<dbReference type="CDD" id="cd03702">
    <property type="entry name" value="IF2_mtIF2_II"/>
    <property type="match status" value="1"/>
</dbReference>
<dbReference type="Pfam" id="PF11987">
    <property type="entry name" value="IF-2"/>
    <property type="match status" value="1"/>
</dbReference>
<dbReference type="Pfam" id="PF00009">
    <property type="entry name" value="GTP_EFTU"/>
    <property type="match status" value="1"/>
</dbReference>
<evidence type="ECO:0000256" key="2">
    <source>
        <dbReference type="ARBA" id="ARBA00022540"/>
    </source>
</evidence>
<dbReference type="InterPro" id="IPR005225">
    <property type="entry name" value="Small_GTP-bd"/>
</dbReference>
<dbReference type="Pfam" id="PF22042">
    <property type="entry name" value="EF-G_D2"/>
    <property type="match status" value="1"/>
</dbReference>
<organism evidence="10">
    <name type="scientific">marine metagenome</name>
    <dbReference type="NCBI Taxonomy" id="408172"/>
    <lineage>
        <taxon>unclassified sequences</taxon>
        <taxon>metagenomes</taxon>
        <taxon>ecological metagenomes</taxon>
    </lineage>
</organism>
<dbReference type="GO" id="GO:0005737">
    <property type="term" value="C:cytoplasm"/>
    <property type="evidence" value="ECO:0007669"/>
    <property type="project" value="TreeGrafter"/>
</dbReference>
<dbReference type="NCBIfam" id="TIGR00231">
    <property type="entry name" value="small_GTP"/>
    <property type="match status" value="1"/>
</dbReference>
<evidence type="ECO:0000256" key="4">
    <source>
        <dbReference type="ARBA" id="ARBA00022917"/>
    </source>
</evidence>
<evidence type="ECO:0000259" key="9">
    <source>
        <dbReference type="PROSITE" id="PS51722"/>
    </source>
</evidence>
<dbReference type="InterPro" id="IPR000178">
    <property type="entry name" value="TF_IF2_bacterial-like"/>
</dbReference>
<dbReference type="GO" id="GO:0005525">
    <property type="term" value="F:GTP binding"/>
    <property type="evidence" value="ECO:0007669"/>
    <property type="project" value="UniProtKB-KW"/>
</dbReference>
<dbReference type="InterPro" id="IPR044145">
    <property type="entry name" value="IF2_II"/>
</dbReference>
<dbReference type="FunFam" id="3.40.50.10050:FF:000001">
    <property type="entry name" value="Translation initiation factor IF-2"/>
    <property type="match status" value="1"/>
</dbReference>
<dbReference type="FunFam" id="3.40.50.300:FF:000019">
    <property type="entry name" value="Translation initiation factor IF-2"/>
    <property type="match status" value="1"/>
</dbReference>
<dbReference type="Gene3D" id="3.40.50.300">
    <property type="entry name" value="P-loop containing nucleotide triphosphate hydrolases"/>
    <property type="match status" value="1"/>
</dbReference>
<dbReference type="InterPro" id="IPR006847">
    <property type="entry name" value="IF2_N"/>
</dbReference>
<dbReference type="InterPro" id="IPR027417">
    <property type="entry name" value="P-loop_NTPase"/>
</dbReference>
<reference evidence="10" key="1">
    <citation type="submission" date="2018-05" db="EMBL/GenBank/DDBJ databases">
        <authorList>
            <person name="Lanie J.A."/>
            <person name="Ng W.-L."/>
            <person name="Kazmierczak K.M."/>
            <person name="Andrzejewski T.M."/>
            <person name="Davidsen T.M."/>
            <person name="Wayne K.J."/>
            <person name="Tettelin H."/>
            <person name="Glass J.I."/>
            <person name="Rusch D."/>
            <person name="Podicherti R."/>
            <person name="Tsui H.-C.T."/>
            <person name="Winkler M.E."/>
        </authorList>
    </citation>
    <scope>NUCLEOTIDE SEQUENCE</scope>
</reference>
<dbReference type="InterPro" id="IPR023115">
    <property type="entry name" value="TIF_IF2_dom3"/>
</dbReference>
<dbReference type="PANTHER" id="PTHR43381:SF4">
    <property type="entry name" value="EUKARYOTIC TRANSLATION INITIATION FACTOR 5B"/>
    <property type="match status" value="1"/>
</dbReference>
<dbReference type="GO" id="GO:0003743">
    <property type="term" value="F:translation initiation factor activity"/>
    <property type="evidence" value="ECO:0007669"/>
    <property type="project" value="UniProtKB-KW"/>
</dbReference>
<comment type="function">
    <text evidence="6">One of the essential components for the initiation of protein synthesis. Protects formylmethionyl-tRNA from spontaneous hydrolysis and promotes its binding to the 30S ribosomal subunits. Also involved in the hydrolysis of GTP during the formation of the 70S ribosomal complex.</text>
</comment>
<feature type="coiled-coil region" evidence="7">
    <location>
        <begin position="67"/>
        <end position="168"/>
    </location>
</feature>
<dbReference type="InterPro" id="IPR053905">
    <property type="entry name" value="EF-G-like_DII"/>
</dbReference>
<dbReference type="CDD" id="cd03692">
    <property type="entry name" value="mtIF2_IVc"/>
    <property type="match status" value="1"/>
</dbReference>
<dbReference type="GO" id="GO:0003924">
    <property type="term" value="F:GTPase activity"/>
    <property type="evidence" value="ECO:0007669"/>
    <property type="project" value="InterPro"/>
</dbReference>
<dbReference type="Gene3D" id="3.40.50.10050">
    <property type="entry name" value="Translation initiation factor IF- 2, domain 3"/>
    <property type="match status" value="1"/>
</dbReference>
<proteinExistence type="inferred from homology"/>
<accession>A0A381RWM0</accession>
<evidence type="ECO:0000313" key="10">
    <source>
        <dbReference type="EMBL" id="SUZ95604.1"/>
    </source>
</evidence>
<dbReference type="AlphaFoldDB" id="A0A381RWM0"/>
<name>A0A381RWM0_9ZZZZ</name>
<feature type="coiled-coil region" evidence="7">
    <location>
        <begin position="575"/>
        <end position="609"/>
    </location>
</feature>
<dbReference type="HAMAP" id="MF_00100_B">
    <property type="entry name" value="IF_2_B"/>
    <property type="match status" value="1"/>
</dbReference>
<dbReference type="PANTHER" id="PTHR43381">
    <property type="entry name" value="TRANSLATION INITIATION FACTOR IF-2-RELATED"/>
    <property type="match status" value="1"/>
</dbReference>
<dbReference type="InterPro" id="IPR015760">
    <property type="entry name" value="TIF_IF2"/>
</dbReference>
<dbReference type="InterPro" id="IPR009000">
    <property type="entry name" value="Transl_B-barrel_sf"/>
</dbReference>
<dbReference type="InterPro" id="IPR000795">
    <property type="entry name" value="T_Tr_GTP-bd_dom"/>
</dbReference>
<keyword evidence="7" id="KW-0175">Coiled coil</keyword>
<comment type="similarity">
    <text evidence="1">Belongs to the TRAFAC class translation factor GTPase superfamily. Classic translation factor GTPase family. IF-2 subfamily.</text>
</comment>
<dbReference type="Pfam" id="PF04760">
    <property type="entry name" value="IF2_N"/>
    <property type="match status" value="2"/>
</dbReference>
<dbReference type="InterPro" id="IPR036925">
    <property type="entry name" value="TIF_IF2_dom3_sf"/>
</dbReference>
<dbReference type="SUPFAM" id="SSF52540">
    <property type="entry name" value="P-loop containing nucleoside triphosphate hydrolases"/>
    <property type="match status" value="1"/>
</dbReference>
<sequence>MSKLRIFQIAKELNISHTEILSFLKTKGIQVSSHMAPVGEETYHIILNEFHKDKESIDRYRKEQIRREIHDTRIKELQKTNKKLELLTLEDQRKLEIEEKQKEKSEEKRKAEKAKIRAAEKEEKAKLEAEQKAIAEAERIQQEEKRVKKDIEKKKEEKKSSKKKLRKIDLSEIEAQVGRGTTHRRTDHKKKVDPKSSKSTLETVRKITAKIDTRTKKKIYKKEKDIILNDVDSELETKPIKIAEFSNVDELSKILNTKPNDIIQKCMGLGVLATINQRLDWDVIELLAGEFGFAAEKLENIGEELFTLEDSEEDEAKAMRRSPVVTVMGHVDHGKTSLLDYIRETNVVGGESGGITQHIGAHKVELKDGNTVTFLDTPGHEAFTAMRSRGAKVTDIVVLVVAANDGVMPQTIEAIDHAKAANVPLIIAINKIDLPDIDPERVKRELSEHNVLVEDWGGKIQAIPISAKTGQGVDDLLASMLVESEMLELKANFDTLARGTVVDSKLDKGHGPIATVLIQKGNLKVGDPFICNNISGKVRAMMNERGQRIQEAGPSDPVQVLGFDHVPQSADIFAVVNDEREIKRIASDRQRLKREIDQKKIAAQTLDAMSALIKEGAIKNLPIIIKGDVDGSIEALSEQLEKITHEEVGVQVIHKAVGMVSESDVLLASASKAVIIGFHVQVSPNAKLQAKQEGVDIRTYNVIYNAVEEVTLALEGLLEPEKVEEILGSAIVQATFKIPKIGFIAGSKVSEGTIVRNAKARVIREDQEIAEGEIVSLKQVKDDAKEIREGFECGIGIDNFSKFKEGDIIVCYKIQSIKRKLEVT</sequence>
<feature type="region of interest" description="Disordered" evidence="8">
    <location>
        <begin position="177"/>
        <end position="199"/>
    </location>
</feature>
<dbReference type="PROSITE" id="PS51722">
    <property type="entry name" value="G_TR_2"/>
    <property type="match status" value="1"/>
</dbReference>
<dbReference type="Gene3D" id="2.40.30.10">
    <property type="entry name" value="Translation factors"/>
    <property type="match status" value="2"/>
</dbReference>
<gene>
    <name evidence="10" type="ORF">METZ01_LOCUS48458</name>
</gene>
<keyword evidence="3" id="KW-0547">Nucleotide-binding</keyword>
<dbReference type="SUPFAM" id="SSF50447">
    <property type="entry name" value="Translation proteins"/>
    <property type="match status" value="2"/>
</dbReference>
<evidence type="ECO:0000256" key="3">
    <source>
        <dbReference type="ARBA" id="ARBA00022741"/>
    </source>
</evidence>
<evidence type="ECO:0000256" key="5">
    <source>
        <dbReference type="ARBA" id="ARBA00023134"/>
    </source>
</evidence>
<dbReference type="FunFam" id="2.40.30.10:FF:000008">
    <property type="entry name" value="Translation initiation factor IF-2"/>
    <property type="match status" value="1"/>
</dbReference>
<dbReference type="CDD" id="cd01887">
    <property type="entry name" value="IF2_eIF5B"/>
    <property type="match status" value="1"/>
</dbReference>
<evidence type="ECO:0000256" key="8">
    <source>
        <dbReference type="SAM" id="MobiDB-lite"/>
    </source>
</evidence>
<dbReference type="FunFam" id="2.40.30.10:FF:000054">
    <property type="entry name" value="Translation initiation factor IF-2"/>
    <property type="match status" value="1"/>
</dbReference>
<evidence type="ECO:0000256" key="7">
    <source>
        <dbReference type="SAM" id="Coils"/>
    </source>
</evidence>
<dbReference type="NCBIfam" id="TIGR00487">
    <property type="entry name" value="IF-2"/>
    <property type="match status" value="1"/>
</dbReference>
<feature type="compositionally biased region" description="Basic residues" evidence="8">
    <location>
        <begin position="181"/>
        <end position="192"/>
    </location>
</feature>
<keyword evidence="4" id="KW-0648">Protein biosynthesis</keyword>
<keyword evidence="5" id="KW-0342">GTP-binding</keyword>
<dbReference type="EMBL" id="UINC01002339">
    <property type="protein sequence ID" value="SUZ95604.1"/>
    <property type="molecule type" value="Genomic_DNA"/>
</dbReference>
<dbReference type="Gene3D" id="1.10.10.2480">
    <property type="match status" value="1"/>
</dbReference>
<evidence type="ECO:0000256" key="1">
    <source>
        <dbReference type="ARBA" id="ARBA00007733"/>
    </source>
</evidence>
<keyword evidence="2" id="KW-0396">Initiation factor</keyword>
<dbReference type="SUPFAM" id="SSF52156">
    <property type="entry name" value="Initiation factor IF2/eIF5b, domain 3"/>
    <property type="match status" value="1"/>
</dbReference>
<feature type="domain" description="Tr-type G" evidence="9">
    <location>
        <begin position="320"/>
        <end position="490"/>
    </location>
</feature>
<protein>
    <recommendedName>
        <fullName evidence="9">Tr-type G domain-containing protein</fullName>
    </recommendedName>
</protein>